<comment type="caution">
    <text evidence="1">The sequence shown here is derived from an EMBL/GenBank/DDBJ whole genome shotgun (WGS) entry which is preliminary data.</text>
</comment>
<evidence type="ECO:0000313" key="1">
    <source>
        <dbReference type="EMBL" id="MCG7508911.1"/>
    </source>
</evidence>
<evidence type="ECO:0000313" key="2">
    <source>
        <dbReference type="Proteomes" id="UP001201701"/>
    </source>
</evidence>
<organism evidence="1 2">
    <name type="scientific">Mesorhizobium retamae</name>
    <dbReference type="NCBI Taxonomy" id="2912854"/>
    <lineage>
        <taxon>Bacteria</taxon>
        <taxon>Pseudomonadati</taxon>
        <taxon>Pseudomonadota</taxon>
        <taxon>Alphaproteobacteria</taxon>
        <taxon>Hyphomicrobiales</taxon>
        <taxon>Phyllobacteriaceae</taxon>
        <taxon>Mesorhizobium</taxon>
    </lineage>
</organism>
<reference evidence="1 2" key="1">
    <citation type="submission" date="2022-02" db="EMBL/GenBank/DDBJ databases">
        <title>Draft genome sequence of Mezorhizobium retamae strain IRAMC:0171 isolated from Retama raetam nodules.</title>
        <authorList>
            <person name="Bengaied R."/>
            <person name="Sbissi I."/>
            <person name="Huber K."/>
            <person name="Ghodbane F."/>
            <person name="Nouioui I."/>
            <person name="Tarhouni M."/>
            <person name="Gtari M."/>
        </authorList>
    </citation>
    <scope>NUCLEOTIDE SEQUENCE [LARGE SCALE GENOMIC DNA]</scope>
    <source>
        <strain evidence="1 2">IRAMC:0171</strain>
    </source>
</reference>
<gene>
    <name evidence="1" type="ORF">L4923_28135</name>
</gene>
<proteinExistence type="predicted"/>
<name>A0ABS9QQD5_9HYPH</name>
<dbReference type="RefSeq" id="WP_239370413.1">
    <property type="nucleotide sequence ID" value="NZ_JAKREW010000058.1"/>
</dbReference>
<dbReference type="EMBL" id="JAKREW010000058">
    <property type="protein sequence ID" value="MCG7508911.1"/>
    <property type="molecule type" value="Genomic_DNA"/>
</dbReference>
<keyword evidence="2" id="KW-1185">Reference proteome</keyword>
<evidence type="ECO:0008006" key="3">
    <source>
        <dbReference type="Google" id="ProtNLM"/>
    </source>
</evidence>
<sequence length="355" mass="39349">MATDDIPAIRVLFQQVFRPNSKSCNENFDQYFRQLFFENPHYDPALGSVVHENERGEIDSVISILPVPYVANGQPIMGRLLCAFMMKPGGSPRGAAELVLTMRPSEKTINFSDSASPVSLKHWEAVGGVTLSVHALQWTRVFKIASFMMKYVAQRRPMLGRWAGNSVAKFLNPLFPFPPSEKAARSRATVREIAQDEASALIPALLRNYPVRPDWTENDLNWLLGLASANRAAGTLRFFAITDRANAPSGFFCCYSRSNGVVEVLNVIARSGTERDAVDAMLLHLQEEGHIAVQGRVDPRYLTALSQQPGMFFRHAANVCIATTRAEILNAVPRNDVFVGGLAGEGWSRLSTDFF</sequence>
<accession>A0ABS9QQD5</accession>
<dbReference type="Proteomes" id="UP001201701">
    <property type="component" value="Unassembled WGS sequence"/>
</dbReference>
<protein>
    <recommendedName>
        <fullName evidence="3">GNAT family N-acetyltransferase</fullName>
    </recommendedName>
</protein>